<evidence type="ECO:0000256" key="1">
    <source>
        <dbReference type="ARBA" id="ARBA00011062"/>
    </source>
</evidence>
<reference evidence="5" key="1">
    <citation type="submission" date="2023-06" db="EMBL/GenBank/DDBJ databases">
        <authorList>
            <person name="Kurt Z."/>
        </authorList>
    </citation>
    <scope>NUCLEOTIDE SEQUENCE</scope>
</reference>
<dbReference type="Gene3D" id="3.40.1210.10">
    <property type="entry name" value="Survival protein SurE-like phosphatase/nucleotidase"/>
    <property type="match status" value="1"/>
</dbReference>
<proteinExistence type="inferred from homology"/>
<evidence type="ECO:0000313" key="7">
    <source>
        <dbReference type="Proteomes" id="UP001642409"/>
    </source>
</evidence>
<dbReference type="AlphaFoldDB" id="A0AA86NZ80"/>
<gene>
    <name evidence="5" type="ORF">HINF_LOCUS15743</name>
    <name evidence="6" type="ORF">HINF_LOCUS3555</name>
</gene>
<comment type="similarity">
    <text evidence="1">Belongs to the SurE nucleotidase family.</text>
</comment>
<dbReference type="Proteomes" id="UP001642409">
    <property type="component" value="Unassembled WGS sequence"/>
</dbReference>
<keyword evidence="7" id="KW-1185">Reference proteome</keyword>
<dbReference type="GO" id="GO:0046872">
    <property type="term" value="F:metal ion binding"/>
    <property type="evidence" value="ECO:0007669"/>
    <property type="project" value="UniProtKB-KW"/>
</dbReference>
<dbReference type="EMBL" id="CATOUU010000386">
    <property type="protein sequence ID" value="CAI9928098.1"/>
    <property type="molecule type" value="Genomic_DNA"/>
</dbReference>
<feature type="domain" description="Survival protein SurE-like phosphatase/nucleotidase" evidence="4">
    <location>
        <begin position="3"/>
        <end position="184"/>
    </location>
</feature>
<dbReference type="InterPro" id="IPR030048">
    <property type="entry name" value="SurE"/>
</dbReference>
<name>A0AA86NZ80_9EUKA</name>
<protein>
    <submittedName>
        <fullName evidence="5">Acid phosphatase surE</fullName>
    </submittedName>
    <submittedName>
        <fullName evidence="6">Acid_phosphatase surE</fullName>
    </submittedName>
</protein>
<dbReference type="PANTHER" id="PTHR30457:SF0">
    <property type="entry name" value="PHOSPHATASE, PUTATIVE (AFU_ORTHOLOGUE AFUA_4G01070)-RELATED"/>
    <property type="match status" value="1"/>
</dbReference>
<dbReference type="InterPro" id="IPR036523">
    <property type="entry name" value="SurE-like_sf"/>
</dbReference>
<sequence length="237" mass="26338">MKILITNDDGYSAPGLVALAKILHQQHEIFVIAPSNNQSGISQAMSAQHKLQFIKQIQYEYACFSVTGTPSDCVRLGIPILKQKFNFQPQLVISGINNGANQGRDLHYSGTFGGAREAIIQGYPAISISFKHYNLTVEQLMEHCSKYLSLIVNKALEITSLSHVVNVNFTTNMIGIKVCEMEKEIIWQLSSQIETNLAQHVIQRHGFQSYKQGLDFELLVNGYATISNVSASLKCEC</sequence>
<evidence type="ECO:0000256" key="2">
    <source>
        <dbReference type="ARBA" id="ARBA00022723"/>
    </source>
</evidence>
<comment type="caution">
    <text evidence="5">The sequence shown here is derived from an EMBL/GenBank/DDBJ whole genome shotgun (WGS) entry which is preliminary data.</text>
</comment>
<dbReference type="PANTHER" id="PTHR30457">
    <property type="entry name" value="5'-NUCLEOTIDASE SURE"/>
    <property type="match status" value="1"/>
</dbReference>
<dbReference type="Pfam" id="PF01975">
    <property type="entry name" value="SurE"/>
    <property type="match status" value="1"/>
</dbReference>
<keyword evidence="3" id="KW-0378">Hydrolase</keyword>
<dbReference type="EMBL" id="CAXDID020000006">
    <property type="protein sequence ID" value="CAL5975884.1"/>
    <property type="molecule type" value="Genomic_DNA"/>
</dbReference>
<dbReference type="GO" id="GO:0008252">
    <property type="term" value="F:nucleotidase activity"/>
    <property type="evidence" value="ECO:0007669"/>
    <property type="project" value="InterPro"/>
</dbReference>
<dbReference type="InterPro" id="IPR002828">
    <property type="entry name" value="SurE-like_Pase/nucleotidase"/>
</dbReference>
<accession>A0AA86NZ80</accession>
<evidence type="ECO:0000259" key="4">
    <source>
        <dbReference type="Pfam" id="PF01975"/>
    </source>
</evidence>
<keyword evidence="2" id="KW-0479">Metal-binding</keyword>
<dbReference type="SUPFAM" id="SSF64167">
    <property type="entry name" value="SurE-like"/>
    <property type="match status" value="1"/>
</dbReference>
<evidence type="ECO:0000313" key="5">
    <source>
        <dbReference type="EMBL" id="CAI9928098.1"/>
    </source>
</evidence>
<dbReference type="NCBIfam" id="TIGR00087">
    <property type="entry name" value="surE"/>
    <property type="match status" value="1"/>
</dbReference>
<organism evidence="5">
    <name type="scientific">Hexamita inflata</name>
    <dbReference type="NCBI Taxonomy" id="28002"/>
    <lineage>
        <taxon>Eukaryota</taxon>
        <taxon>Metamonada</taxon>
        <taxon>Diplomonadida</taxon>
        <taxon>Hexamitidae</taxon>
        <taxon>Hexamitinae</taxon>
        <taxon>Hexamita</taxon>
    </lineage>
</organism>
<evidence type="ECO:0000256" key="3">
    <source>
        <dbReference type="ARBA" id="ARBA00022801"/>
    </source>
</evidence>
<evidence type="ECO:0000313" key="6">
    <source>
        <dbReference type="EMBL" id="CAL5975884.1"/>
    </source>
</evidence>
<reference evidence="6 7" key="2">
    <citation type="submission" date="2024-07" db="EMBL/GenBank/DDBJ databases">
        <authorList>
            <person name="Akdeniz Z."/>
        </authorList>
    </citation>
    <scope>NUCLEOTIDE SEQUENCE [LARGE SCALE GENOMIC DNA]</scope>
</reference>